<proteinExistence type="predicted"/>
<protein>
    <recommendedName>
        <fullName evidence="4">Asparagine synthetase domain-containing protein</fullName>
    </recommendedName>
</protein>
<keyword evidence="6" id="KW-1185">Reference proteome</keyword>
<dbReference type="Proteomes" id="UP000014760">
    <property type="component" value="Unassembled WGS sequence"/>
</dbReference>
<dbReference type="SUPFAM" id="SSF52402">
    <property type="entry name" value="Adenine nucleotide alpha hydrolases-like"/>
    <property type="match status" value="1"/>
</dbReference>
<accession>X2B480</accession>
<feature type="domain" description="Asparagine synthetase" evidence="4">
    <location>
        <begin position="288"/>
        <end position="328"/>
    </location>
</feature>
<dbReference type="InterPro" id="IPR001962">
    <property type="entry name" value="Asn_synthase"/>
</dbReference>
<evidence type="ECO:0000313" key="6">
    <source>
        <dbReference type="Proteomes" id="UP000014760"/>
    </source>
</evidence>
<evidence type="ECO:0000313" key="5">
    <source>
        <dbReference type="EnsemblMetazoa" id="CapteP43016"/>
    </source>
</evidence>
<dbReference type="PANTHER" id="PTHR45937:SF1">
    <property type="entry name" value="ASPARAGINE SYNTHETASE DOMAIN-CONTAINING PROTEIN 1"/>
    <property type="match status" value="1"/>
</dbReference>
<dbReference type="Pfam" id="PF00733">
    <property type="entry name" value="Asn_synthase"/>
    <property type="match status" value="2"/>
</dbReference>
<keyword evidence="3" id="KW-0315">Glutamine amidotransferase</keyword>
<evidence type="ECO:0000256" key="2">
    <source>
        <dbReference type="ARBA" id="ARBA00022888"/>
    </source>
</evidence>
<reference evidence="6" key="2">
    <citation type="journal article" date="2013" name="Nature">
        <title>Insights into bilaterian evolution from three spiralian genomes.</title>
        <authorList>
            <person name="Simakov O."/>
            <person name="Marletaz F."/>
            <person name="Cho S.J."/>
            <person name="Edsinger-Gonzales E."/>
            <person name="Havlak P."/>
            <person name="Hellsten U."/>
            <person name="Kuo D.H."/>
            <person name="Larsson T."/>
            <person name="Lv J."/>
            <person name="Arendt D."/>
            <person name="Savage R."/>
            <person name="Osoegawa K."/>
            <person name="de Jong P."/>
            <person name="Grimwood J."/>
            <person name="Chapman J.A."/>
            <person name="Shapiro H."/>
            <person name="Aerts A."/>
            <person name="Otillar R.P."/>
            <person name="Terry A.Y."/>
            <person name="Boore J.L."/>
            <person name="Grigoriev I.V."/>
            <person name="Lindberg D.R."/>
            <person name="Seaver E.C."/>
            <person name="Weisblat D.A."/>
            <person name="Putnam N.H."/>
            <person name="Rokhsar D.S."/>
        </authorList>
    </citation>
    <scope>NUCLEOTIDE SEQUENCE</scope>
    <source>
        <strain evidence="6">I ESC-2004</strain>
    </source>
</reference>
<dbReference type="Gene3D" id="3.40.50.620">
    <property type="entry name" value="HUPs"/>
    <property type="match status" value="1"/>
</dbReference>
<evidence type="ECO:0000256" key="1">
    <source>
        <dbReference type="ARBA" id="ARBA00022605"/>
    </source>
</evidence>
<dbReference type="STRING" id="283909.N1PB14"/>
<dbReference type="OrthoDB" id="10252281at2759"/>
<dbReference type="PANTHER" id="PTHR45937">
    <property type="entry name" value="ASPARAGINE SYNTHETASE DOMAIN-CONTAINING PROTEIN 1"/>
    <property type="match status" value="1"/>
</dbReference>
<feature type="domain" description="Asparagine synthetase" evidence="4">
    <location>
        <begin position="461"/>
        <end position="537"/>
    </location>
</feature>
<dbReference type="InterPro" id="IPR051857">
    <property type="entry name" value="Asn_synthetase_domain"/>
</dbReference>
<evidence type="ECO:0000259" key="4">
    <source>
        <dbReference type="Pfam" id="PF00733"/>
    </source>
</evidence>
<keyword evidence="2" id="KW-0061">Asparagine biosynthesis</keyword>
<dbReference type="Gene3D" id="3.60.20.10">
    <property type="entry name" value="Glutamine Phosphoribosylpyrophosphate, subunit 1, domain 1"/>
    <property type="match status" value="1"/>
</dbReference>
<dbReference type="CDD" id="cd01991">
    <property type="entry name" value="Asn_synthase_B_C"/>
    <property type="match status" value="1"/>
</dbReference>
<reference evidence="5" key="3">
    <citation type="submission" date="2015-06" db="UniProtKB">
        <authorList>
            <consortium name="EnsemblMetazoa"/>
        </authorList>
    </citation>
    <scope>IDENTIFICATION</scope>
</reference>
<dbReference type="EnsemblMetazoa" id="CapteT43016">
    <property type="protein sequence ID" value="CapteP43016"/>
    <property type="gene ID" value="CapteG43016"/>
</dbReference>
<dbReference type="HOGENOM" id="CLU_012368_2_0_1"/>
<name>X2B480_CAPTE</name>
<keyword evidence="1" id="KW-0028">Amino-acid biosynthesis</keyword>
<dbReference type="InterPro" id="IPR014729">
    <property type="entry name" value="Rossmann-like_a/b/a_fold"/>
</dbReference>
<sequence length="575" mass="64266">MKRRGPDVQGLKTIKLNDQQSGVFYGCTLHFRGDLTQQPLTVQDGSALLWNGEIFYGLQVPADENDGSILLNKLSLCSSDGEISIIFSQIKGPFAFVYWQNCKKQLWFGRDIFGRRSLLSSASDGILSIASLKTSIVSDSYWSEIPAHGIYRMDLIESVQSLTLFPWCYEDSEATPPLDTCNLFHIETPEALCGMPLTLGPHAISTSFSVLCAEVPSVTDTSQEDEVDLTSPDVLDQFVQPEHEELIEELISVLGEAVRIRVECQAQVCHHCMPAFLKNKGLDCDHSRVAVLFSGGIDSLVIAALADRYVATNEPIDLLNVAFQQKSNKSIQKSGKNAEPEEVIYHYNVPDRKTGLEGLQQLEEIAPLRKWNFVEINIPVEELQETRSQRVCDLVYPLNTVLDDSIGCAIWFAARGKGVRTNSCGDFEPYETTARVVLVGMGADEQLAGYSRHRVKFNTGGWPGLLQEIRMEIERISSRNLGRDDRIISDHSRESRFPFLDENVVKFLSQIPIWLKANLTLPRGIGEKFLLRCSAHRIGLKSGALLPKRAIQFGSRIAKAENRKEKASDVCQRLE</sequence>
<dbReference type="OMA" id="SVYESCP"/>
<dbReference type="SUPFAM" id="SSF56235">
    <property type="entry name" value="N-terminal nucleophile aminohydrolases (Ntn hydrolases)"/>
    <property type="match status" value="1"/>
</dbReference>
<reference evidence="6" key="1">
    <citation type="submission" date="2012-12" db="EMBL/GenBank/DDBJ databases">
        <authorList>
            <person name="Hellsten U."/>
            <person name="Grimwood J."/>
            <person name="Chapman J.A."/>
            <person name="Shapiro H."/>
            <person name="Aerts A."/>
            <person name="Otillar R.P."/>
            <person name="Terry A.Y."/>
            <person name="Boore J.L."/>
            <person name="Simakov O."/>
            <person name="Marletaz F."/>
            <person name="Cho S.-J."/>
            <person name="Edsinger-Gonzales E."/>
            <person name="Havlak P."/>
            <person name="Kuo D.-H."/>
            <person name="Larsson T."/>
            <person name="Lv J."/>
            <person name="Arendt D."/>
            <person name="Savage R."/>
            <person name="Osoegawa K."/>
            <person name="de Jong P."/>
            <person name="Lindberg D.R."/>
            <person name="Seaver E.C."/>
            <person name="Weisblat D.A."/>
            <person name="Putnam N.H."/>
            <person name="Grigoriev I.V."/>
            <person name="Rokhsar D.S."/>
        </authorList>
    </citation>
    <scope>NUCLEOTIDE SEQUENCE</scope>
    <source>
        <strain evidence="6">I ESC-2004</strain>
    </source>
</reference>
<evidence type="ECO:0000256" key="3">
    <source>
        <dbReference type="ARBA" id="ARBA00022962"/>
    </source>
</evidence>
<organism evidence="5 6">
    <name type="scientific">Capitella teleta</name>
    <name type="common">Polychaete worm</name>
    <dbReference type="NCBI Taxonomy" id="283909"/>
    <lineage>
        <taxon>Eukaryota</taxon>
        <taxon>Metazoa</taxon>
        <taxon>Spiralia</taxon>
        <taxon>Lophotrochozoa</taxon>
        <taxon>Annelida</taxon>
        <taxon>Polychaeta</taxon>
        <taxon>Sedentaria</taxon>
        <taxon>Scolecida</taxon>
        <taxon>Capitellidae</taxon>
        <taxon>Capitella</taxon>
    </lineage>
</organism>
<dbReference type="EMBL" id="AMQN01000046">
    <property type="status" value="NOT_ANNOTATED_CDS"/>
    <property type="molecule type" value="Genomic_DNA"/>
</dbReference>
<dbReference type="InterPro" id="IPR029055">
    <property type="entry name" value="Ntn_hydrolases_N"/>
</dbReference>